<dbReference type="GO" id="GO:0017000">
    <property type="term" value="P:antibiotic biosynthetic process"/>
    <property type="evidence" value="ECO:0007669"/>
    <property type="project" value="UniProtKB-KW"/>
</dbReference>
<dbReference type="GO" id="GO:0008610">
    <property type="term" value="P:lipid biosynthetic process"/>
    <property type="evidence" value="ECO:0007669"/>
    <property type="project" value="UniProtKB-ARBA"/>
</dbReference>
<dbReference type="Pfam" id="PF13193">
    <property type="entry name" value="AMP-binding_C"/>
    <property type="match status" value="2"/>
</dbReference>
<dbReference type="GO" id="GO:0016874">
    <property type="term" value="F:ligase activity"/>
    <property type="evidence" value="ECO:0007669"/>
    <property type="project" value="UniProtKB-KW"/>
</dbReference>
<comment type="similarity">
    <text evidence="3">Belongs to the ATP-dependent AMP-binding enzyme family.</text>
</comment>
<keyword evidence="6" id="KW-0436">Ligase</keyword>
<dbReference type="InterPro" id="IPR001242">
    <property type="entry name" value="Condensation_dom"/>
</dbReference>
<keyword evidence="5" id="KW-0597">Phosphoprotein</keyword>
<dbReference type="Pfam" id="PF00668">
    <property type="entry name" value="Condensation"/>
    <property type="match status" value="3"/>
</dbReference>
<dbReference type="FunFam" id="3.40.50.980:FF:000001">
    <property type="entry name" value="Non-ribosomal peptide synthetase"/>
    <property type="match status" value="2"/>
</dbReference>
<evidence type="ECO:0000256" key="9">
    <source>
        <dbReference type="ARBA" id="ARBA00023194"/>
    </source>
</evidence>
<comment type="cofactor">
    <cofactor evidence="1">
        <name>pantetheine 4'-phosphate</name>
        <dbReference type="ChEBI" id="CHEBI:47942"/>
    </cofactor>
</comment>
<feature type="domain" description="Carrier" evidence="10">
    <location>
        <begin position="768"/>
        <end position="842"/>
    </location>
</feature>
<evidence type="ECO:0000256" key="3">
    <source>
        <dbReference type="ARBA" id="ARBA00006432"/>
    </source>
</evidence>
<dbReference type="InterPro" id="IPR042099">
    <property type="entry name" value="ANL_N_sf"/>
</dbReference>
<dbReference type="Gene3D" id="3.30.300.30">
    <property type="match status" value="2"/>
</dbReference>
<reference evidence="11 12" key="1">
    <citation type="submission" date="2017-03" db="EMBL/GenBank/DDBJ databases">
        <title>Complete genome sequence of Bacillus thuringiensis L-7601, a novel melanin producing strain.</title>
        <authorList>
            <person name="Cai J."/>
            <person name="Cao Z."/>
            <person name="Tan T."/>
        </authorList>
    </citation>
    <scope>NUCLEOTIDE SEQUENCE [LARGE SCALE GENOMIC DNA]</scope>
    <source>
        <strain evidence="11 12">L-7601</strain>
    </source>
</reference>
<dbReference type="GO" id="GO:0043041">
    <property type="term" value="P:amino acid activation for nonribosomal peptide biosynthetic process"/>
    <property type="evidence" value="ECO:0007669"/>
    <property type="project" value="TreeGrafter"/>
</dbReference>
<dbReference type="GO" id="GO:0005524">
    <property type="term" value="F:ATP binding"/>
    <property type="evidence" value="ECO:0007669"/>
    <property type="project" value="UniProtKB-KW"/>
</dbReference>
<evidence type="ECO:0000313" key="12">
    <source>
        <dbReference type="Proteomes" id="UP000191057"/>
    </source>
</evidence>
<dbReference type="FunFam" id="1.10.1200.10:FF:000005">
    <property type="entry name" value="Nonribosomal peptide synthetase 1"/>
    <property type="match status" value="2"/>
</dbReference>
<dbReference type="CDD" id="cd19535">
    <property type="entry name" value="Cyc_NRPS"/>
    <property type="match status" value="1"/>
</dbReference>
<feature type="domain" description="Carrier" evidence="10">
    <location>
        <begin position="1795"/>
        <end position="1869"/>
    </location>
</feature>
<keyword evidence="4" id="KW-0596">Phosphopantetheine</keyword>
<protein>
    <submittedName>
        <fullName evidence="11">Non-ribosomal peptide synthetase</fullName>
    </submittedName>
</protein>
<dbReference type="InterPro" id="IPR010071">
    <property type="entry name" value="AA_adenyl_dom"/>
</dbReference>
<keyword evidence="8" id="KW-0067">ATP-binding</keyword>
<sequence length="2347" mass="270345">MNIRGIKIKMHIKDRSSIHENKEVEAFWKEQLSSEILDFSVFKFNSDYQLNKETPCEYVQVIVNVEFSKSIQKISKSQDLLLFSWFHAALRVCLAHYTDQERITIGIPIIEKNLEQSENLNKLIPLGSEIHPHHTFKQLVNEIEQTTLFGYENQEYPLSELLVKHNLTPFQIVIGMEGLHNENSLEEYAENNLALWIRRKWNEIHNEFEFQISCKSRSFSSLQQFANSYCYVLKQVSQNPNLALKDICIIAEEEKELLEGLNTFQTGIDLFQSFQDLFEAQVLKTPDQIAVVCNDQSLTYRELNKKANQLASILQSKGVSKESIIGVMVDRSLEMIIGMMGILKAGAAYLPIDPNYPTERIEYMLQDSQAKYLLSKRTEEVLPQFAGEVLYLDKEYLFQGEESNLVREHNPNDLAYVIYTSGSTGNPKGVMIEQKSLVHFLNVMREKVKANQSFLFLASVSFDISLLEICLPLTQGSKVVIATEEQFATKELAHLVKKHKVDLWESTPSRMEVILSDPEGANFLKDLKSILLAGEAFSIDLVEKIRCISEATILNIYGPTETTICATVKDLSTSKEVTIGKPNPNYHSYILNKYGQLKPFGIPGELCIAGVAVARGYLGKSKLTDEKFVQSPFAAGEMMYHTGDLVRWLPNGELEYLGRMDHQVKIRGYRIELREIETQLREYPEINQAIVVDQVYGNRKLLAAYYVSDNKVSFGEIRKYLSDKLPEFMIPEKMIQVEEIPLNPNGKVDRKRLLDITQTDYVSIPYVAPRNEIEQKLVRAWEKVMEIEGIGIHDNFFALKGESIKALQVINLLRKDCLKISTTDFFKHPTIAQLSSCVKLEHKEENFESKPTHVKDLSNPFSLTEVQTAYMLGRNSQFELSGISPQTYFEYETALDINRLSKSFQKVIHRHPMLRAVILPEGKQQILQSVPDYEIEIESLIDLDDRNQHARLQEERSRMTNHVFPLGQWPLFELKAFLLKEDTYLLCFRYDALLMDGASMNIVGQDLLHYYYKPNQKLESLSFDFQDYMFIYDEMEQIGEYKTAKDYWTSKLPDFPFAPSLLLKKDPAEIATPKFQSLTKILDNEKWTKLRKLAQEKEVTPSALLCTIYGDVLAYWSNQRRLAINLTVFNRYPVHDEVEQIVGDFTSLILLDVDVKPEQTFFTRVKETQSTLLDGLEHRHYDGVNFIRDFTRYHQMTPKAVMPIVFTSMLAGAGAFSWEQLGSLRYIHARTPQVYLDNVVIEKNGELLISWNYVEELFDIDVIEVMFSQFVDLLEQLVKQSDITSLQMKESDQTLIEQYNETTEKIPSTTLYQLFTDQVKRTPNEVAVVFEQKWLTYSELHKRSNQIAHFLKEQGIGLGDKVGLLAKRRVDTIVNMLGILKAGAAYVPIDPDHPLDRQTYILKNSSCKLLLEPSLYEENDLSFYTTEDMPAIAGPEDIAYIIYTSGSTGKPKGVIITHQAVTNTIQDINQKYEVNEDDRIISISSMCFDLSVYDIFGALSTGAMLVMIRDPRDMQELIRTVERRGITIWNTVPAIMDLALDQVGSHFEHSSLRLVLHSGDWIPLSLPEKIKRHFPIAEVVSLGGATEASIWSIYYPVKQVESHWNSIPYGMPLANQTYYVLNYEKKMCPVGVIGDLYIGGVGLAKGYLNDEKKTNEAFVSHPDFGLIYKTGDCGKMHSEGYIEFLGRQDYQVKIQGYRVELEEIAHCLLTYKQVEHAVVIDQTDENGIKFLVAYVVTEQNISTTELRKHLRDHLPDYMIPSYFVYLDQLPLTPNGKLDRKALPTPEKQKNEVFIAPKTEMEKILTSIWQEVLKIDQVGVNDHFFALGGDSIKAIQVSVRLYRQGFELEPKNLFSFPILRDMVQFVKKLDQFSSSQTNDVNIMNDNKATLLNVKDKQLNQHTLTKIQEKMPDIKIERIYPLAPFQEVIYEHATNEPDTNAYFEQTIWALEGELDIKLFIQCFQQLVDRHDSLRTIIVQDEQAKPWQAVLYDVQINSEIKNLIEMTKQEQQEFLDQWMNENLSQGFKNGELMTRLCIFQLGNNEYKVIWSSHHLLCDGWSVSILIDELFQLYETTNAGTTAELPMVKPFETFIDWTLAQDHEKARHFWRDYLSGYNQKISIPKKKVPSKSEGLNFTFMDLTLDKDLTDQLQTFVTKNNITMNTALLAVWGILLGKFNGTREVVLPNLVSVRPPEVEGIENMFGLFTNVLPIRLAWTETQSFVDFLQKVQLETLKCNEYAYYSFVDIQKQSELKTELTDHLWVFENYPTNPAIFSSNENRHFAITDYEVVDEPHVKYGIMCFPEERLTIKFGYDQTVYEAEKIQEILNHIHGLINTILQNPIQTICDYKL</sequence>
<dbReference type="Gene3D" id="3.30.559.30">
    <property type="entry name" value="Nonribosomal peptide synthetase, condensation domain"/>
    <property type="match status" value="3"/>
</dbReference>
<dbReference type="SUPFAM" id="SSF47336">
    <property type="entry name" value="ACP-like"/>
    <property type="match status" value="2"/>
</dbReference>
<dbReference type="NCBIfam" id="NF003417">
    <property type="entry name" value="PRK04813.1"/>
    <property type="match status" value="2"/>
</dbReference>
<evidence type="ECO:0000256" key="1">
    <source>
        <dbReference type="ARBA" id="ARBA00001957"/>
    </source>
</evidence>
<evidence type="ECO:0000313" key="11">
    <source>
        <dbReference type="EMBL" id="AQY39241.1"/>
    </source>
</evidence>
<dbReference type="InterPro" id="IPR000873">
    <property type="entry name" value="AMP-dep_synth/lig_dom"/>
</dbReference>
<dbReference type="FunFam" id="3.40.50.12780:FF:000012">
    <property type="entry name" value="Non-ribosomal peptide synthetase"/>
    <property type="match status" value="1"/>
</dbReference>
<dbReference type="PANTHER" id="PTHR45527">
    <property type="entry name" value="NONRIBOSOMAL PEPTIDE SYNTHETASE"/>
    <property type="match status" value="1"/>
</dbReference>
<dbReference type="CDD" id="cd05930">
    <property type="entry name" value="A_NRPS"/>
    <property type="match status" value="1"/>
</dbReference>
<dbReference type="Gene3D" id="2.30.38.10">
    <property type="entry name" value="Luciferase, Domain 3"/>
    <property type="match status" value="1"/>
</dbReference>
<dbReference type="InterPro" id="IPR009081">
    <property type="entry name" value="PP-bd_ACP"/>
</dbReference>
<gene>
    <name evidence="11" type="ORF">B4918_15310</name>
</gene>
<dbReference type="GO" id="GO:0044550">
    <property type="term" value="P:secondary metabolite biosynthetic process"/>
    <property type="evidence" value="ECO:0007669"/>
    <property type="project" value="UniProtKB-ARBA"/>
</dbReference>
<dbReference type="Proteomes" id="UP000191057">
    <property type="component" value="Chromosome"/>
</dbReference>
<dbReference type="Pfam" id="PF00550">
    <property type="entry name" value="PP-binding"/>
    <property type="match status" value="2"/>
</dbReference>
<evidence type="ECO:0000259" key="10">
    <source>
        <dbReference type="PROSITE" id="PS50075"/>
    </source>
</evidence>
<evidence type="ECO:0000256" key="2">
    <source>
        <dbReference type="ARBA" id="ARBA00004924"/>
    </source>
</evidence>
<dbReference type="Pfam" id="PF00501">
    <property type="entry name" value="AMP-binding"/>
    <property type="match status" value="2"/>
</dbReference>
<dbReference type="InterPro" id="IPR006162">
    <property type="entry name" value="Ppantetheine_attach_site"/>
</dbReference>
<dbReference type="PROSITE" id="PS00012">
    <property type="entry name" value="PHOSPHOPANTETHEINE"/>
    <property type="match status" value="1"/>
</dbReference>
<dbReference type="Gene3D" id="3.40.50.980">
    <property type="match status" value="2"/>
</dbReference>
<dbReference type="InterPro" id="IPR020845">
    <property type="entry name" value="AMP-binding_CS"/>
</dbReference>
<dbReference type="Gene3D" id="3.40.50.12780">
    <property type="entry name" value="N-terminal domain of ligase-like"/>
    <property type="match status" value="1"/>
</dbReference>
<evidence type="ECO:0000256" key="8">
    <source>
        <dbReference type="ARBA" id="ARBA00022840"/>
    </source>
</evidence>
<dbReference type="FunFam" id="3.30.559.10:FF:000023">
    <property type="entry name" value="Non-ribosomal peptide synthetase"/>
    <property type="match status" value="1"/>
</dbReference>
<dbReference type="FunFam" id="3.30.559.30:FF:000006">
    <property type="entry name" value="Yersiniabactin polyketide/non-ribosomal peptide synthetase"/>
    <property type="match status" value="1"/>
</dbReference>
<dbReference type="Gene3D" id="1.10.1200.10">
    <property type="entry name" value="ACP-like"/>
    <property type="match status" value="2"/>
</dbReference>
<accession>A0A9W3TFS0</accession>
<dbReference type="Gene3D" id="3.30.559.10">
    <property type="entry name" value="Chloramphenicol acetyltransferase-like domain"/>
    <property type="match status" value="2"/>
</dbReference>
<dbReference type="InterPro" id="IPR036736">
    <property type="entry name" value="ACP-like_sf"/>
</dbReference>
<dbReference type="InterPro" id="IPR020459">
    <property type="entry name" value="AMP-binding"/>
</dbReference>
<name>A0A9W3TFS0_BACTU</name>
<dbReference type="InterPro" id="IPR057737">
    <property type="entry name" value="Condensation_MtbB-like"/>
</dbReference>
<organism evidence="11 12">
    <name type="scientific">Bacillus thuringiensis</name>
    <dbReference type="NCBI Taxonomy" id="1428"/>
    <lineage>
        <taxon>Bacteria</taxon>
        <taxon>Bacillati</taxon>
        <taxon>Bacillota</taxon>
        <taxon>Bacilli</taxon>
        <taxon>Bacillales</taxon>
        <taxon>Bacillaceae</taxon>
        <taxon>Bacillus</taxon>
        <taxon>Bacillus cereus group</taxon>
    </lineage>
</organism>
<dbReference type="PRINTS" id="PR00154">
    <property type="entry name" value="AMPBINDING"/>
</dbReference>
<dbReference type="InterPro" id="IPR025110">
    <property type="entry name" value="AMP-bd_C"/>
</dbReference>
<dbReference type="NCBIfam" id="TIGR01733">
    <property type="entry name" value="AA-adenyl-dom"/>
    <property type="match status" value="2"/>
</dbReference>
<dbReference type="PROSITE" id="PS50075">
    <property type="entry name" value="CARRIER"/>
    <property type="match status" value="2"/>
</dbReference>
<evidence type="ECO:0000256" key="5">
    <source>
        <dbReference type="ARBA" id="ARBA00022553"/>
    </source>
</evidence>
<dbReference type="FunFam" id="3.30.300.30:FF:000010">
    <property type="entry name" value="Enterobactin synthetase component F"/>
    <property type="match status" value="1"/>
</dbReference>
<dbReference type="SUPFAM" id="SSF56801">
    <property type="entry name" value="Acetyl-CoA synthetase-like"/>
    <property type="match status" value="2"/>
</dbReference>
<keyword evidence="7" id="KW-0547">Nucleotide-binding</keyword>
<evidence type="ECO:0000256" key="7">
    <source>
        <dbReference type="ARBA" id="ARBA00022741"/>
    </source>
</evidence>
<evidence type="ECO:0000256" key="4">
    <source>
        <dbReference type="ARBA" id="ARBA00022450"/>
    </source>
</evidence>
<keyword evidence="9" id="KW-0045">Antibiotic biosynthesis</keyword>
<dbReference type="InterPro" id="IPR023213">
    <property type="entry name" value="CAT-like_dom_sf"/>
</dbReference>
<dbReference type="GO" id="GO:0031177">
    <property type="term" value="F:phosphopantetheine binding"/>
    <property type="evidence" value="ECO:0007669"/>
    <property type="project" value="TreeGrafter"/>
</dbReference>
<dbReference type="GO" id="GO:0005737">
    <property type="term" value="C:cytoplasm"/>
    <property type="evidence" value="ECO:0007669"/>
    <property type="project" value="TreeGrafter"/>
</dbReference>
<dbReference type="PROSITE" id="PS00455">
    <property type="entry name" value="AMP_BINDING"/>
    <property type="match status" value="2"/>
</dbReference>
<dbReference type="EMBL" id="CP020002">
    <property type="protein sequence ID" value="AQY39241.1"/>
    <property type="molecule type" value="Genomic_DNA"/>
</dbReference>
<comment type="pathway">
    <text evidence="2">Siderophore biosynthesis.</text>
</comment>
<dbReference type="SUPFAM" id="SSF52777">
    <property type="entry name" value="CoA-dependent acyltransferases"/>
    <property type="match status" value="5"/>
</dbReference>
<proteinExistence type="inferred from homology"/>
<dbReference type="InterPro" id="IPR045851">
    <property type="entry name" value="AMP-bd_C_sf"/>
</dbReference>
<dbReference type="PANTHER" id="PTHR45527:SF10">
    <property type="entry name" value="PYOCHELIN SYNTHASE PCHF"/>
    <property type="match status" value="1"/>
</dbReference>
<evidence type="ECO:0000256" key="6">
    <source>
        <dbReference type="ARBA" id="ARBA00022598"/>
    </source>
</evidence>